<name>A0ABS5BUP6_9BACT</name>
<reference evidence="1 2" key="1">
    <citation type="submission" date="2021-04" db="EMBL/GenBank/DDBJ databases">
        <authorList>
            <person name="Ivanova A."/>
        </authorList>
    </citation>
    <scope>NUCLEOTIDE SEQUENCE [LARGE SCALE GENOMIC DNA]</scope>
    <source>
        <strain evidence="1 2">G18</strain>
    </source>
</reference>
<sequence>MTEAIKGLLRPATLEEFHDLLADLTWNTESKCWLPPIEWLINLWIHFEDEPIDIIDGEDIFFTPKIVAELLNRRHSFDQNYDDRYWDKFSDGVLADAFLNSLREHGFDVEHLQTNVDSPGFILPHERVVAWNDFFPPDSFTIVDLLVQWARITHPEFSVKNGSDFPIFADLLQEEGKEGWAERFRYYAGWSA</sequence>
<organism evidence="1 2">
    <name type="scientific">Gemmata palustris</name>
    <dbReference type="NCBI Taxonomy" id="2822762"/>
    <lineage>
        <taxon>Bacteria</taxon>
        <taxon>Pseudomonadati</taxon>
        <taxon>Planctomycetota</taxon>
        <taxon>Planctomycetia</taxon>
        <taxon>Gemmatales</taxon>
        <taxon>Gemmataceae</taxon>
        <taxon>Gemmata</taxon>
    </lineage>
</organism>
<comment type="caution">
    <text evidence="1">The sequence shown here is derived from an EMBL/GenBank/DDBJ whole genome shotgun (WGS) entry which is preliminary data.</text>
</comment>
<protein>
    <recommendedName>
        <fullName evidence="3">DUF4253 domain-containing protein</fullName>
    </recommendedName>
</protein>
<dbReference type="EMBL" id="JAGKQQ010000001">
    <property type="protein sequence ID" value="MBP3957430.1"/>
    <property type="molecule type" value="Genomic_DNA"/>
</dbReference>
<evidence type="ECO:0000313" key="1">
    <source>
        <dbReference type="EMBL" id="MBP3957430.1"/>
    </source>
</evidence>
<proteinExistence type="predicted"/>
<dbReference type="RefSeq" id="WP_210656472.1">
    <property type="nucleotide sequence ID" value="NZ_JAGKQQ010000001.1"/>
</dbReference>
<evidence type="ECO:0000313" key="2">
    <source>
        <dbReference type="Proteomes" id="UP000676565"/>
    </source>
</evidence>
<evidence type="ECO:0008006" key="3">
    <source>
        <dbReference type="Google" id="ProtNLM"/>
    </source>
</evidence>
<keyword evidence="2" id="KW-1185">Reference proteome</keyword>
<accession>A0ABS5BUP6</accession>
<gene>
    <name evidence="1" type="ORF">J8F10_19460</name>
</gene>
<dbReference type="Proteomes" id="UP000676565">
    <property type="component" value="Unassembled WGS sequence"/>
</dbReference>